<dbReference type="RefSeq" id="WP_167232126.1">
    <property type="nucleotide sequence ID" value="NZ_JAAQPH010000056.1"/>
</dbReference>
<comment type="caution">
    <text evidence="3">The sequence shown here is derived from an EMBL/GenBank/DDBJ whole genome shotgun (WGS) entry which is preliminary data.</text>
</comment>
<evidence type="ECO:0000259" key="2">
    <source>
        <dbReference type="PROSITE" id="PS51278"/>
    </source>
</evidence>
<gene>
    <name evidence="3" type="ORF">HBA54_28560</name>
</gene>
<dbReference type="InterPro" id="IPR026869">
    <property type="entry name" value="EgtC-like"/>
</dbReference>
<feature type="domain" description="Glutamine amidotransferase type-2" evidence="2">
    <location>
        <begin position="2"/>
        <end position="264"/>
    </location>
</feature>
<keyword evidence="4" id="KW-1185">Reference proteome</keyword>
<protein>
    <submittedName>
        <fullName evidence="3">Class II glutamine amidotransferase</fullName>
    </submittedName>
</protein>
<dbReference type="CDD" id="cd01908">
    <property type="entry name" value="YafJ"/>
    <property type="match status" value="1"/>
</dbReference>
<keyword evidence="1 3" id="KW-0315">Glutamine amidotransferase</keyword>
<dbReference type="PANTHER" id="PTHR42824:SF1">
    <property type="entry name" value="GLUTAMINE AMIDOTRANSFERASE YAFJ-RELATED"/>
    <property type="match status" value="1"/>
</dbReference>
<evidence type="ECO:0000256" key="1">
    <source>
        <dbReference type="ARBA" id="ARBA00022962"/>
    </source>
</evidence>
<evidence type="ECO:0000313" key="4">
    <source>
        <dbReference type="Proteomes" id="UP000761264"/>
    </source>
</evidence>
<dbReference type="Proteomes" id="UP000761264">
    <property type="component" value="Unassembled WGS sequence"/>
</dbReference>
<dbReference type="InterPro" id="IPR017932">
    <property type="entry name" value="GATase_2_dom"/>
</dbReference>
<dbReference type="Gene3D" id="3.60.20.10">
    <property type="entry name" value="Glutamine Phosphoribosylpyrophosphate, subunit 1, domain 1"/>
    <property type="match status" value="1"/>
</dbReference>
<dbReference type="Pfam" id="PF13230">
    <property type="entry name" value="GATase_4"/>
    <property type="match status" value="1"/>
</dbReference>
<dbReference type="SUPFAM" id="SSF56235">
    <property type="entry name" value="N-terminal nucleophile aminohydrolases (Ntn hydrolases)"/>
    <property type="match status" value="1"/>
</dbReference>
<dbReference type="PANTHER" id="PTHR42824">
    <property type="entry name" value="GLUTAMINE AMIDOTRANSFERASE"/>
    <property type="match status" value="1"/>
</dbReference>
<sequence length="264" mass="29462">MCELFAMSSRQAATVNFSLEEFSRHGGLTGPHKDGWGIVFFEDDDVRIIKDTTPASTSPWVRFLEDHPLRSQIVISHIRKATLGELSLKNTQPFTRELGGRQHVFVHNGHIPGIQDPKSFELGFYRPLGTTDSETAFCVLLGRLQHLWLASDWPPTSAARVEVLRSFARDITSLGLANFIYSDGELLVAHGHRRRQEDGEFGPPGLHMLIRECPHSDRSFETTGLTVAPLDQRVALFASVPLTDEPWRPLAEGEVLAVKDGETL</sequence>
<reference evidence="3" key="1">
    <citation type="submission" date="2020-03" db="EMBL/GenBank/DDBJ databases">
        <title>Genome of Pelagibius litoralis DSM 21314T.</title>
        <authorList>
            <person name="Wang G."/>
        </authorList>
    </citation>
    <scope>NUCLEOTIDE SEQUENCE</scope>
    <source>
        <strain evidence="3">DSM 21314</strain>
    </source>
</reference>
<organism evidence="3 4">
    <name type="scientific">Pelagibius litoralis</name>
    <dbReference type="NCBI Taxonomy" id="374515"/>
    <lineage>
        <taxon>Bacteria</taxon>
        <taxon>Pseudomonadati</taxon>
        <taxon>Pseudomonadota</taxon>
        <taxon>Alphaproteobacteria</taxon>
        <taxon>Rhodospirillales</taxon>
        <taxon>Rhodovibrionaceae</taxon>
        <taxon>Pelagibius</taxon>
    </lineage>
</organism>
<name>A0A967KIQ5_9PROT</name>
<dbReference type="EMBL" id="JAAQPH010000056">
    <property type="protein sequence ID" value="NIA72541.1"/>
    <property type="molecule type" value="Genomic_DNA"/>
</dbReference>
<dbReference type="PROSITE" id="PS51278">
    <property type="entry name" value="GATASE_TYPE_2"/>
    <property type="match status" value="1"/>
</dbReference>
<evidence type="ECO:0000313" key="3">
    <source>
        <dbReference type="EMBL" id="NIA72541.1"/>
    </source>
</evidence>
<accession>A0A967KIQ5</accession>
<dbReference type="InterPro" id="IPR029055">
    <property type="entry name" value="Ntn_hydrolases_N"/>
</dbReference>
<proteinExistence type="predicted"/>
<dbReference type="AlphaFoldDB" id="A0A967KIQ5"/>